<keyword evidence="3" id="KW-0560">Oxidoreductase</keyword>
<comment type="function">
    <text evidence="4">Putative oxidoreductase.</text>
</comment>
<dbReference type="Gene3D" id="3.40.50.720">
    <property type="entry name" value="NAD(P)-binding Rossmann-like Domain"/>
    <property type="match status" value="1"/>
</dbReference>
<dbReference type="GO" id="GO:0016020">
    <property type="term" value="C:membrane"/>
    <property type="evidence" value="ECO:0007669"/>
    <property type="project" value="TreeGrafter"/>
</dbReference>
<protein>
    <submittedName>
        <fullName evidence="6">Uncharacterized protein</fullName>
    </submittedName>
</protein>
<evidence type="ECO:0000256" key="4">
    <source>
        <dbReference type="ARBA" id="ARBA00037096"/>
    </source>
</evidence>
<dbReference type="PANTHER" id="PTHR44196">
    <property type="entry name" value="DEHYDROGENASE/REDUCTASE SDR FAMILY MEMBER 7B"/>
    <property type="match status" value="1"/>
</dbReference>
<dbReference type="InterPro" id="IPR020904">
    <property type="entry name" value="Sc_DH/Rdtase_CS"/>
</dbReference>
<dbReference type="Pfam" id="PF00106">
    <property type="entry name" value="adh_short"/>
    <property type="match status" value="1"/>
</dbReference>
<evidence type="ECO:0000313" key="6">
    <source>
        <dbReference type="EMBL" id="KAJ1997003.1"/>
    </source>
</evidence>
<dbReference type="InterPro" id="IPR002347">
    <property type="entry name" value="SDR_fam"/>
</dbReference>
<keyword evidence="2" id="KW-0521">NADP</keyword>
<dbReference type="PRINTS" id="PR00081">
    <property type="entry name" value="GDHRDH"/>
</dbReference>
<dbReference type="EMBL" id="JANBQF010001540">
    <property type="protein sequence ID" value="KAJ1997003.1"/>
    <property type="molecule type" value="Genomic_DNA"/>
</dbReference>
<name>A0A9W8EFC8_9FUNG</name>
<dbReference type="GO" id="GO:0016491">
    <property type="term" value="F:oxidoreductase activity"/>
    <property type="evidence" value="ECO:0007669"/>
    <property type="project" value="UniProtKB-KW"/>
</dbReference>
<comment type="caution">
    <text evidence="6">The sequence shown here is derived from an EMBL/GenBank/DDBJ whole genome shotgun (WGS) entry which is preliminary data.</text>
</comment>
<dbReference type="InterPro" id="IPR036291">
    <property type="entry name" value="NAD(P)-bd_dom_sf"/>
</dbReference>
<evidence type="ECO:0000256" key="1">
    <source>
        <dbReference type="ARBA" id="ARBA00006484"/>
    </source>
</evidence>
<evidence type="ECO:0000256" key="5">
    <source>
        <dbReference type="RuleBase" id="RU000363"/>
    </source>
</evidence>
<gene>
    <name evidence="6" type="ORF">H4R26_005988</name>
</gene>
<dbReference type="AlphaFoldDB" id="A0A9W8EFC8"/>
<dbReference type="SUPFAM" id="SSF51735">
    <property type="entry name" value="NAD(P)-binding Rossmann-fold domains"/>
    <property type="match status" value="1"/>
</dbReference>
<organism evidence="6 7">
    <name type="scientific">Coemansia thaxteri</name>
    <dbReference type="NCBI Taxonomy" id="2663907"/>
    <lineage>
        <taxon>Eukaryota</taxon>
        <taxon>Fungi</taxon>
        <taxon>Fungi incertae sedis</taxon>
        <taxon>Zoopagomycota</taxon>
        <taxon>Kickxellomycotina</taxon>
        <taxon>Kickxellomycetes</taxon>
        <taxon>Kickxellales</taxon>
        <taxon>Kickxellaceae</taxon>
        <taxon>Coemansia</taxon>
    </lineage>
</organism>
<accession>A0A9W8EFC8</accession>
<dbReference type="OrthoDB" id="1933717at2759"/>
<dbReference type="PRINTS" id="PR00080">
    <property type="entry name" value="SDRFAMILY"/>
</dbReference>
<comment type="similarity">
    <text evidence="1 5">Belongs to the short-chain dehydrogenases/reductases (SDR) family.</text>
</comment>
<sequence length="316" mass="33401">MDFSSRCFTVLAWMAAGAAAIRLLARRVRPTPSVRGASVAIVGASSGIGCCLALEYARRGARLVLCARREELLHEVAAACRQHSPNVQVVVGDITHRETQLALRDVAAAAFDGRIDYLVLNAGVISVRPVTELWPLQHPAAADDEEVRGAADRAEALLLQTLGVNAVAPATVAGLFLPLLITSQGVVVVVSSVAGLVAAPTRALYSASKHALTGYFSAFRMEVARLGVAVTMVYPGTVDTDLRRSAVDSVDSTLPAAGSSRGKLSPHTCACQVIRAAALRQSSLVTPWSYWLVTAVLHPIVPSLVEYLAKKKYGLV</sequence>
<dbReference type="Proteomes" id="UP001150907">
    <property type="component" value="Unassembled WGS sequence"/>
</dbReference>
<keyword evidence="7" id="KW-1185">Reference proteome</keyword>
<reference evidence="6" key="1">
    <citation type="submission" date="2022-07" db="EMBL/GenBank/DDBJ databases">
        <title>Phylogenomic reconstructions and comparative analyses of Kickxellomycotina fungi.</title>
        <authorList>
            <person name="Reynolds N.K."/>
            <person name="Stajich J.E."/>
            <person name="Barry K."/>
            <person name="Grigoriev I.V."/>
            <person name="Crous P."/>
            <person name="Smith M.E."/>
        </authorList>
    </citation>
    <scope>NUCLEOTIDE SEQUENCE</scope>
    <source>
        <strain evidence="6">IMI 214461</strain>
    </source>
</reference>
<dbReference type="PANTHER" id="PTHR44196:SF1">
    <property type="entry name" value="DEHYDROGENASE_REDUCTASE SDR FAMILY MEMBER 7B"/>
    <property type="match status" value="1"/>
</dbReference>
<evidence type="ECO:0000256" key="2">
    <source>
        <dbReference type="ARBA" id="ARBA00022857"/>
    </source>
</evidence>
<dbReference type="PROSITE" id="PS00061">
    <property type="entry name" value="ADH_SHORT"/>
    <property type="match status" value="1"/>
</dbReference>
<proteinExistence type="inferred from homology"/>
<evidence type="ECO:0000256" key="3">
    <source>
        <dbReference type="ARBA" id="ARBA00023002"/>
    </source>
</evidence>
<evidence type="ECO:0000313" key="7">
    <source>
        <dbReference type="Proteomes" id="UP001150907"/>
    </source>
</evidence>